<evidence type="ECO:0000256" key="6">
    <source>
        <dbReference type="PIRNR" id="PIRNR039090"/>
    </source>
</evidence>
<accession>A0ABS8BGF4</accession>
<dbReference type="RefSeq" id="WP_226762613.1">
    <property type="nucleotide sequence ID" value="NZ_JAJAWG010000001.1"/>
</dbReference>
<protein>
    <recommendedName>
        <fullName evidence="6">Flagellar secretion chaperone FliS</fullName>
    </recommendedName>
</protein>
<name>A0ABS8BGF4_9NEIS</name>
<dbReference type="InterPro" id="IPR036584">
    <property type="entry name" value="FliS_sf"/>
</dbReference>
<evidence type="ECO:0000256" key="4">
    <source>
        <dbReference type="ARBA" id="ARBA00022795"/>
    </source>
</evidence>
<keyword evidence="8" id="KW-1185">Reference proteome</keyword>
<evidence type="ECO:0000256" key="3">
    <source>
        <dbReference type="ARBA" id="ARBA00022490"/>
    </source>
</evidence>
<sequence length="149" mass="16438">MHKGAMKAYGAATIDEQVATASPHRLIVMLFDGAIKSINLAKFHLQQGNIAAKGESISKAIAIIEEGLRLSLDKQIGGEIVNNLDSLYEYAAYQLMLANLHNRVELLDEVLLLLNQLKLSWESIDPRLQISPQSSEKLPELNNLSFGRA</sequence>
<gene>
    <name evidence="7" type="primary">fliS</name>
    <name evidence="7" type="ORF">LG219_00600</name>
</gene>
<comment type="subcellular location">
    <subcellularLocation>
        <location evidence="1 6">Cytoplasm</location>
        <location evidence="1 6">Cytosol</location>
    </subcellularLocation>
</comment>
<dbReference type="InterPro" id="IPR003713">
    <property type="entry name" value="FliS"/>
</dbReference>
<keyword evidence="3 6" id="KW-0963">Cytoplasm</keyword>
<dbReference type="NCBIfam" id="TIGR00208">
    <property type="entry name" value="fliS"/>
    <property type="match status" value="1"/>
</dbReference>
<keyword evidence="4 6" id="KW-1005">Bacterial flagellum biogenesis</keyword>
<keyword evidence="7" id="KW-0282">Flagellum</keyword>
<keyword evidence="7" id="KW-0966">Cell projection</keyword>
<evidence type="ECO:0000256" key="2">
    <source>
        <dbReference type="ARBA" id="ARBA00008787"/>
    </source>
</evidence>
<dbReference type="CDD" id="cd16098">
    <property type="entry name" value="FliS"/>
    <property type="match status" value="1"/>
</dbReference>
<dbReference type="PIRSF" id="PIRSF039090">
    <property type="entry name" value="Flis"/>
    <property type="match status" value="1"/>
</dbReference>
<dbReference type="SUPFAM" id="SSF101116">
    <property type="entry name" value="Flagellar export chaperone FliS"/>
    <property type="match status" value="1"/>
</dbReference>
<evidence type="ECO:0000313" key="7">
    <source>
        <dbReference type="EMBL" id="MCB5194787.1"/>
    </source>
</evidence>
<evidence type="ECO:0000256" key="1">
    <source>
        <dbReference type="ARBA" id="ARBA00004514"/>
    </source>
</evidence>
<dbReference type="PANTHER" id="PTHR34773:SF1">
    <property type="entry name" value="FLAGELLAR SECRETION CHAPERONE FLIS"/>
    <property type="match status" value="1"/>
</dbReference>
<organism evidence="7 8">
    <name type="scientific">Deefgea salmonis</name>
    <dbReference type="NCBI Taxonomy" id="2875502"/>
    <lineage>
        <taxon>Bacteria</taxon>
        <taxon>Pseudomonadati</taxon>
        <taxon>Pseudomonadota</taxon>
        <taxon>Betaproteobacteria</taxon>
        <taxon>Neisseriales</taxon>
        <taxon>Chitinibacteraceae</taxon>
        <taxon>Deefgea</taxon>
    </lineage>
</organism>
<evidence type="ECO:0000256" key="5">
    <source>
        <dbReference type="ARBA" id="ARBA00023186"/>
    </source>
</evidence>
<keyword evidence="7" id="KW-0969">Cilium</keyword>
<reference evidence="7 8" key="1">
    <citation type="submission" date="2021-10" db="EMBL/GenBank/DDBJ databases">
        <authorList>
            <person name="Chen M."/>
        </authorList>
    </citation>
    <scope>NUCLEOTIDE SEQUENCE [LARGE SCALE GENOMIC DNA]</scope>
    <source>
        <strain evidence="7 8">H3-26</strain>
    </source>
</reference>
<evidence type="ECO:0000313" key="8">
    <source>
        <dbReference type="Proteomes" id="UP001198034"/>
    </source>
</evidence>
<dbReference type="Gene3D" id="1.20.120.340">
    <property type="entry name" value="Flagellar protein FliS"/>
    <property type="match status" value="1"/>
</dbReference>
<dbReference type="EMBL" id="JAJAWG010000001">
    <property type="protein sequence ID" value="MCB5194787.1"/>
    <property type="molecule type" value="Genomic_DNA"/>
</dbReference>
<dbReference type="Proteomes" id="UP001198034">
    <property type="component" value="Unassembled WGS sequence"/>
</dbReference>
<dbReference type="PANTHER" id="PTHR34773">
    <property type="entry name" value="FLAGELLAR SECRETION CHAPERONE FLIS"/>
    <property type="match status" value="1"/>
</dbReference>
<comment type="similarity">
    <text evidence="2 6">Belongs to the FliS family.</text>
</comment>
<comment type="caution">
    <text evidence="7">The sequence shown here is derived from an EMBL/GenBank/DDBJ whole genome shotgun (WGS) entry which is preliminary data.</text>
</comment>
<keyword evidence="5" id="KW-0143">Chaperone</keyword>
<proteinExistence type="inferred from homology"/>
<dbReference type="Pfam" id="PF02561">
    <property type="entry name" value="FliS"/>
    <property type="match status" value="1"/>
</dbReference>